<keyword evidence="5" id="KW-1185">Reference proteome</keyword>
<protein>
    <recommendedName>
        <fullName evidence="1">Tubby C-terminal domain-containing protein</fullName>
    </recommendedName>
</protein>
<sequence>MKKYHYKENFWEGSTKEIAVLNEQDKQVMSLRILNKKKRSKFSSWLSAMKQEYEITDGKDLYEVRRERSLRTLFLPAWQVYHNHKPIGELKASFSWVKSKMRYTDMQANELKLQSGILSHSIIIKDERETELLKSKSSYFKIRTEHEVTIDTDQYPPLLLMLLFQVAFEYFEMMRESAASSGSG</sequence>
<dbReference type="Proteomes" id="UP000652995">
    <property type="component" value="Unassembled WGS sequence"/>
</dbReference>
<evidence type="ECO:0000259" key="1">
    <source>
        <dbReference type="Pfam" id="PF23728"/>
    </source>
</evidence>
<dbReference type="AlphaFoldDB" id="A0A240C8M6"/>
<dbReference type="RefSeq" id="WP_095117855.1">
    <property type="nucleotide sequence ID" value="NZ_BMCB01000004.1"/>
</dbReference>
<dbReference type="EMBL" id="BMCB01000004">
    <property type="protein sequence ID" value="GGA87819.1"/>
    <property type="molecule type" value="Genomic_DNA"/>
</dbReference>
<dbReference type="OrthoDB" id="2388743at2"/>
<reference evidence="2" key="1">
    <citation type="journal article" date="2014" name="Int. J. Syst. Evol. Microbiol.">
        <title>Complete genome of a new Firmicutes species belonging to the dominant human colonic microbiota ('Ruminococcus bicirculans') reveals two chromosomes and a selective capacity to utilize plant glucans.</title>
        <authorList>
            <consortium name="NISC Comparative Sequencing Program"/>
            <person name="Wegmann U."/>
            <person name="Louis P."/>
            <person name="Goesmann A."/>
            <person name="Henrissat B."/>
            <person name="Duncan S.H."/>
            <person name="Flint H.J."/>
        </authorList>
    </citation>
    <scope>NUCLEOTIDE SEQUENCE</scope>
    <source>
        <strain evidence="2">CCM 4175</strain>
    </source>
</reference>
<accession>A0A240C8M6</accession>
<evidence type="ECO:0000313" key="5">
    <source>
        <dbReference type="Proteomes" id="UP000652995"/>
    </source>
</evidence>
<reference evidence="3 4" key="2">
    <citation type="submission" date="2017-06" db="EMBL/GenBank/DDBJ databases">
        <authorList>
            <consortium name="Pathogen Informatics"/>
        </authorList>
    </citation>
    <scope>NUCLEOTIDE SEQUENCE [LARGE SCALE GENOMIC DNA]</scope>
    <source>
        <strain evidence="3 4">NCTC13833</strain>
    </source>
</reference>
<dbReference type="EMBL" id="LT906464">
    <property type="protein sequence ID" value="SNW04305.1"/>
    <property type="molecule type" value="Genomic_DNA"/>
</dbReference>
<organism evidence="3 4">
    <name type="scientific">Staphylococcus muscae</name>
    <dbReference type="NCBI Taxonomy" id="1294"/>
    <lineage>
        <taxon>Bacteria</taxon>
        <taxon>Bacillati</taxon>
        <taxon>Bacillota</taxon>
        <taxon>Bacilli</taxon>
        <taxon>Bacillales</taxon>
        <taxon>Staphylococcaceae</taxon>
        <taxon>Staphylococcus</taxon>
    </lineage>
</organism>
<dbReference type="InterPro" id="IPR056944">
    <property type="entry name" value="Tubby_C-like"/>
</dbReference>
<evidence type="ECO:0000313" key="2">
    <source>
        <dbReference type="EMBL" id="GGA87819.1"/>
    </source>
</evidence>
<feature type="domain" description="Tubby C-terminal" evidence="1">
    <location>
        <begin position="4"/>
        <end position="169"/>
    </location>
</feature>
<reference evidence="2" key="4">
    <citation type="submission" date="2024-05" db="EMBL/GenBank/DDBJ databases">
        <authorList>
            <person name="Sun Q."/>
            <person name="Sedlacek I."/>
        </authorList>
    </citation>
    <scope>NUCLEOTIDE SEQUENCE</scope>
    <source>
        <strain evidence="2">CCM 4175</strain>
    </source>
</reference>
<dbReference type="Proteomes" id="UP000243706">
    <property type="component" value="Chromosome 1"/>
</dbReference>
<reference evidence="5" key="3">
    <citation type="journal article" date="2019" name="Int. J. Syst. Evol. Microbiol.">
        <title>The Global Catalogue of Microorganisms (GCM) 10K type strain sequencing project: providing services to taxonomists for standard genome sequencing and annotation.</title>
        <authorList>
            <consortium name="The Broad Institute Genomics Platform"/>
            <consortium name="The Broad Institute Genome Sequencing Center for Infectious Disease"/>
            <person name="Wu L."/>
            <person name="Ma J."/>
        </authorList>
    </citation>
    <scope>NUCLEOTIDE SEQUENCE [LARGE SCALE GENOMIC DNA]</scope>
    <source>
        <strain evidence="5">CCM 4175</strain>
    </source>
</reference>
<evidence type="ECO:0000313" key="3">
    <source>
        <dbReference type="EMBL" id="SNW04305.1"/>
    </source>
</evidence>
<gene>
    <name evidence="2" type="ORF">GCM10007183_10020</name>
    <name evidence="3" type="ORF">SAMEA4412661_01929</name>
</gene>
<dbReference type="KEGG" id="smus:C7J88_06290"/>
<name>A0A240C8M6_9STAP</name>
<proteinExistence type="predicted"/>
<evidence type="ECO:0000313" key="4">
    <source>
        <dbReference type="Proteomes" id="UP000243706"/>
    </source>
</evidence>
<dbReference type="Pfam" id="PF23728">
    <property type="entry name" value="Tubby_C_like"/>
    <property type="match status" value="1"/>
</dbReference>